<dbReference type="Proteomes" id="UP000029629">
    <property type="component" value="Unassembled WGS sequence"/>
</dbReference>
<dbReference type="GO" id="GO:0005737">
    <property type="term" value="C:cytoplasm"/>
    <property type="evidence" value="ECO:0007669"/>
    <property type="project" value="TreeGrafter"/>
</dbReference>
<evidence type="ECO:0000313" key="8">
    <source>
        <dbReference type="Proteomes" id="UP000029629"/>
    </source>
</evidence>
<dbReference type="Gene3D" id="3.40.640.10">
    <property type="entry name" value="Type I PLP-dependent aspartate aminotransferase-like (Major domain)"/>
    <property type="match status" value="1"/>
</dbReference>
<dbReference type="GO" id="GO:0019346">
    <property type="term" value="P:transsulfuration"/>
    <property type="evidence" value="ECO:0007669"/>
    <property type="project" value="InterPro"/>
</dbReference>
<sequence>MEKYGLSTEIVHAERRQQIENGAVHKAIYTSSQYAYRDANDLVAVFQGQPGFSYARQGTPTTASLEKVINQLEAGAGTCTFATGMAALSAVFFTLLKAGDHLISSQFIFGNTNSLLISLARLGVEVTHVDGRDVAQVRAAIRPNTRMVFMETIANPGTQLVDLAAIGDLCEEHKLLYLIDNTMTTPYLLKGREVKAGLVVNSLSKMICGHANALGGAVTSTGLFDWSEYDNIYDDYKKDDPRAWGLLQVRKKGLRDMGATLSADAAHRIAVGAETFELRMQKSCANALALAHFLEQHPGVVSVSYPGLASHPQHARAKVLFGDKGYGTLLAFELAEGIDCIDFLNRLDIVLLATHLGDTRTLSLPVAKTIYHEMGPQKRKAMGIADGLLRVSVGIENESDLIGDFAQALDYYS</sequence>
<dbReference type="GO" id="GO:0071269">
    <property type="term" value="P:L-homocysteine biosynthetic process"/>
    <property type="evidence" value="ECO:0007669"/>
    <property type="project" value="TreeGrafter"/>
</dbReference>
<dbReference type="Gene3D" id="3.90.1150.10">
    <property type="entry name" value="Aspartate Aminotransferase, domain 1"/>
    <property type="match status" value="1"/>
</dbReference>
<dbReference type="GO" id="GO:0004124">
    <property type="term" value="F:cysteine synthase activity"/>
    <property type="evidence" value="ECO:0007669"/>
    <property type="project" value="TreeGrafter"/>
</dbReference>
<evidence type="ECO:0000256" key="1">
    <source>
        <dbReference type="ARBA" id="ARBA00001933"/>
    </source>
</evidence>
<comment type="caution">
    <text evidence="7">The sequence shown here is derived from an EMBL/GenBank/DDBJ whole genome shotgun (WGS) entry which is preliminary data.</text>
</comment>
<evidence type="ECO:0000256" key="4">
    <source>
        <dbReference type="ARBA" id="ARBA00022898"/>
    </source>
</evidence>
<dbReference type="Pfam" id="PF01053">
    <property type="entry name" value="Cys_Met_Meta_PP"/>
    <property type="match status" value="1"/>
</dbReference>
<protein>
    <recommendedName>
        <fullName evidence="9">Cystathionine gamma-synthase</fullName>
    </recommendedName>
</protein>
<dbReference type="NCBIfam" id="NF004609">
    <property type="entry name" value="PRK05939.1"/>
    <property type="match status" value="1"/>
</dbReference>
<dbReference type="InterPro" id="IPR015424">
    <property type="entry name" value="PyrdxlP-dep_Trfase"/>
</dbReference>
<dbReference type="PANTHER" id="PTHR43797">
    <property type="entry name" value="HOMOCYSTEINE/CYSTEINE SYNTHASE"/>
    <property type="match status" value="1"/>
</dbReference>
<organism evidence="7 8">
    <name type="scientific">Oligella urethralis DNF00040</name>
    <dbReference type="NCBI Taxonomy" id="1401065"/>
    <lineage>
        <taxon>Bacteria</taxon>
        <taxon>Pseudomonadati</taxon>
        <taxon>Pseudomonadota</taxon>
        <taxon>Betaproteobacteria</taxon>
        <taxon>Burkholderiales</taxon>
        <taxon>Alcaligenaceae</taxon>
        <taxon>Oligella</taxon>
    </lineage>
</organism>
<comment type="cofactor">
    <cofactor evidence="1 6">
        <name>pyridoxal 5'-phosphate</name>
        <dbReference type="ChEBI" id="CHEBI:597326"/>
    </cofactor>
</comment>
<keyword evidence="4 5" id="KW-0663">Pyridoxal phosphate</keyword>
<reference evidence="7 8" key="1">
    <citation type="submission" date="2014-07" db="EMBL/GenBank/DDBJ databases">
        <authorList>
            <person name="McCorrison J."/>
            <person name="Sanka R."/>
            <person name="Torralba M."/>
            <person name="Gillis M."/>
            <person name="Haft D.H."/>
            <person name="Methe B."/>
            <person name="Sutton G."/>
            <person name="Nelson K.E."/>
        </authorList>
    </citation>
    <scope>NUCLEOTIDE SEQUENCE [LARGE SCALE GENOMIC DNA]</scope>
    <source>
        <strain evidence="7 8">DNF00040</strain>
    </source>
</reference>
<dbReference type="RefSeq" id="WP_036560206.1">
    <property type="nucleotide sequence ID" value="NZ_JRNI01000044.1"/>
</dbReference>
<gene>
    <name evidence="7" type="ORF">HMPREF2130_09080</name>
</gene>
<keyword evidence="3" id="KW-0808">Transferase</keyword>
<evidence type="ECO:0008006" key="9">
    <source>
        <dbReference type="Google" id="ProtNLM"/>
    </source>
</evidence>
<dbReference type="InterPro" id="IPR000277">
    <property type="entry name" value="Cys/Met-Metab_PyrdxlP-dep_enz"/>
</dbReference>
<dbReference type="InterPro" id="IPR015422">
    <property type="entry name" value="PyrdxlP-dep_Trfase_small"/>
</dbReference>
<evidence type="ECO:0000256" key="2">
    <source>
        <dbReference type="ARBA" id="ARBA00009077"/>
    </source>
</evidence>
<dbReference type="InterPro" id="IPR006235">
    <property type="entry name" value="OAc-hSer/O-AcSer_sulfhydrylase"/>
</dbReference>
<dbReference type="SUPFAM" id="SSF53383">
    <property type="entry name" value="PLP-dependent transferases"/>
    <property type="match status" value="1"/>
</dbReference>
<dbReference type="GO" id="GO:0030170">
    <property type="term" value="F:pyridoxal phosphate binding"/>
    <property type="evidence" value="ECO:0007669"/>
    <property type="project" value="InterPro"/>
</dbReference>
<dbReference type="FunFam" id="3.40.640.10:FF:000046">
    <property type="entry name" value="Cystathionine gamma-lyase"/>
    <property type="match status" value="1"/>
</dbReference>
<dbReference type="InterPro" id="IPR015421">
    <property type="entry name" value="PyrdxlP-dep_Trfase_major"/>
</dbReference>
<dbReference type="AlphaFoldDB" id="A0A095Z2R4"/>
<feature type="modified residue" description="N6-(pyridoxal phosphate)lysine" evidence="5">
    <location>
        <position position="205"/>
    </location>
</feature>
<keyword evidence="8" id="KW-1185">Reference proteome</keyword>
<comment type="similarity">
    <text evidence="2 6">Belongs to the trans-sulfuration enzymes family.</text>
</comment>
<proteinExistence type="inferred from homology"/>
<dbReference type="PANTHER" id="PTHR43797:SF2">
    <property type="entry name" value="HOMOCYSTEINE_CYSTEINE SYNTHASE"/>
    <property type="match status" value="1"/>
</dbReference>
<accession>A0A095Z2R4</accession>
<evidence type="ECO:0000256" key="6">
    <source>
        <dbReference type="RuleBase" id="RU362118"/>
    </source>
</evidence>
<dbReference type="eggNOG" id="COG2873">
    <property type="taxonomic scope" value="Bacteria"/>
</dbReference>
<dbReference type="GO" id="GO:0003961">
    <property type="term" value="F:O-acetylhomoserine aminocarboxypropyltransferase activity"/>
    <property type="evidence" value="ECO:0007669"/>
    <property type="project" value="TreeGrafter"/>
</dbReference>
<dbReference type="PIRSF" id="PIRSF001434">
    <property type="entry name" value="CGS"/>
    <property type="match status" value="1"/>
</dbReference>
<evidence type="ECO:0000313" key="7">
    <source>
        <dbReference type="EMBL" id="KGF29005.1"/>
    </source>
</evidence>
<dbReference type="OrthoDB" id="9805807at2"/>
<name>A0A095Z2R4_9BURK</name>
<evidence type="ECO:0000256" key="3">
    <source>
        <dbReference type="ARBA" id="ARBA00022679"/>
    </source>
</evidence>
<dbReference type="GO" id="GO:0006535">
    <property type="term" value="P:cysteine biosynthetic process from serine"/>
    <property type="evidence" value="ECO:0007669"/>
    <property type="project" value="TreeGrafter"/>
</dbReference>
<evidence type="ECO:0000256" key="5">
    <source>
        <dbReference type="PIRSR" id="PIRSR001434-2"/>
    </source>
</evidence>
<dbReference type="EMBL" id="JRNI01000044">
    <property type="protein sequence ID" value="KGF29005.1"/>
    <property type="molecule type" value="Genomic_DNA"/>
</dbReference>